<reference evidence="1 2" key="1">
    <citation type="journal article" date="2014" name="PLoS ONE">
        <title>Global Analysis of Gene Expression Profiles in Physic Nut (Jatropha curcas L.) Seedlings Exposed to Salt Stress.</title>
        <authorList>
            <person name="Zhang L."/>
            <person name="Zhang C."/>
            <person name="Wu P."/>
            <person name="Chen Y."/>
            <person name="Li M."/>
            <person name="Jiang H."/>
            <person name="Wu G."/>
        </authorList>
    </citation>
    <scope>NUCLEOTIDE SEQUENCE [LARGE SCALE GENOMIC DNA]</scope>
    <source>
        <strain evidence="2">cv. GZQX0401</strain>
        <tissue evidence="1">Young leaves</tissue>
    </source>
</reference>
<accession>A0A067LIZ7</accession>
<organism evidence="1 2">
    <name type="scientific">Jatropha curcas</name>
    <name type="common">Barbados nut</name>
    <dbReference type="NCBI Taxonomy" id="180498"/>
    <lineage>
        <taxon>Eukaryota</taxon>
        <taxon>Viridiplantae</taxon>
        <taxon>Streptophyta</taxon>
        <taxon>Embryophyta</taxon>
        <taxon>Tracheophyta</taxon>
        <taxon>Spermatophyta</taxon>
        <taxon>Magnoliopsida</taxon>
        <taxon>eudicotyledons</taxon>
        <taxon>Gunneridae</taxon>
        <taxon>Pentapetalae</taxon>
        <taxon>rosids</taxon>
        <taxon>fabids</taxon>
        <taxon>Malpighiales</taxon>
        <taxon>Euphorbiaceae</taxon>
        <taxon>Crotonoideae</taxon>
        <taxon>Jatropheae</taxon>
        <taxon>Jatropha</taxon>
    </lineage>
</organism>
<dbReference type="Proteomes" id="UP000027138">
    <property type="component" value="Unassembled WGS sequence"/>
</dbReference>
<proteinExistence type="predicted"/>
<dbReference type="OrthoDB" id="101614at2759"/>
<evidence type="ECO:0000313" key="2">
    <source>
        <dbReference type="Proteomes" id="UP000027138"/>
    </source>
</evidence>
<protein>
    <submittedName>
        <fullName evidence="1">Uncharacterized protein</fullName>
    </submittedName>
</protein>
<sequence length="113" mass="12951">MDGFPLLFQSMEVNFDYLFSCFPDCYVHGIDYTTRIFDINALHHFAFNLSTAEDPKIIEIGSDFKLELKRISKNMSKGIQKSSPTWSYANMPGINKTIAEHFIPTDPNIKPVK</sequence>
<evidence type="ECO:0000313" key="1">
    <source>
        <dbReference type="EMBL" id="KDP44620.1"/>
    </source>
</evidence>
<name>A0A067LIZ7_JATCU</name>
<gene>
    <name evidence="1" type="ORF">JCGZ_19762</name>
</gene>
<dbReference type="EMBL" id="KK914248">
    <property type="protein sequence ID" value="KDP44620.1"/>
    <property type="molecule type" value="Genomic_DNA"/>
</dbReference>
<keyword evidence="2" id="KW-1185">Reference proteome</keyword>
<dbReference type="AlphaFoldDB" id="A0A067LIZ7"/>